<keyword evidence="1" id="KW-0812">Transmembrane</keyword>
<dbReference type="EMBL" id="AJWZ01007121">
    <property type="protein sequence ID" value="EKC57799.1"/>
    <property type="molecule type" value="Genomic_DNA"/>
</dbReference>
<accession>K1SQV0</accession>
<keyword evidence="1" id="KW-1133">Transmembrane helix</keyword>
<protein>
    <submittedName>
        <fullName evidence="3">Helix-turn-helix protein</fullName>
    </submittedName>
</protein>
<name>K1SQV0_9ZZZZ</name>
<feature type="domain" description="HTH cro/C1-type" evidence="2">
    <location>
        <begin position="7"/>
        <end position="65"/>
    </location>
</feature>
<feature type="transmembrane region" description="Helical" evidence="1">
    <location>
        <begin position="104"/>
        <end position="122"/>
    </location>
</feature>
<organism evidence="3">
    <name type="scientific">human gut metagenome</name>
    <dbReference type="NCBI Taxonomy" id="408170"/>
    <lineage>
        <taxon>unclassified sequences</taxon>
        <taxon>metagenomes</taxon>
        <taxon>organismal metagenomes</taxon>
    </lineage>
</organism>
<evidence type="ECO:0000259" key="2">
    <source>
        <dbReference type="PROSITE" id="PS50943"/>
    </source>
</evidence>
<sequence length="128" mass="14953">MQINERIKRIREYRNMTQKELGIALGSTEKSAAVRVGQYETGARIPKLDSAKALAEVLHCNYINFYDGAELSQPERIMMNFFWLEETVVTHYTFFNFKSTMIKTISALLMVCIMITNITAYFRQWQSH</sequence>
<gene>
    <name evidence="3" type="ORF">OBE_10337</name>
</gene>
<keyword evidence="1" id="KW-0472">Membrane</keyword>
<comment type="caution">
    <text evidence="3">The sequence shown here is derived from an EMBL/GenBank/DDBJ whole genome shotgun (WGS) entry which is preliminary data.</text>
</comment>
<reference evidence="3" key="1">
    <citation type="journal article" date="2013" name="Environ. Microbiol.">
        <title>Microbiota from the distal guts of lean and obese adolescents exhibit partial functional redundancy besides clear differences in community structure.</title>
        <authorList>
            <person name="Ferrer M."/>
            <person name="Ruiz A."/>
            <person name="Lanza F."/>
            <person name="Haange S.B."/>
            <person name="Oberbach A."/>
            <person name="Till H."/>
            <person name="Bargiela R."/>
            <person name="Campoy C."/>
            <person name="Segura M.T."/>
            <person name="Richter M."/>
            <person name="von Bergen M."/>
            <person name="Seifert J."/>
            <person name="Suarez A."/>
        </authorList>
    </citation>
    <scope>NUCLEOTIDE SEQUENCE</scope>
</reference>
<dbReference type="GO" id="GO:0003677">
    <property type="term" value="F:DNA binding"/>
    <property type="evidence" value="ECO:0007669"/>
    <property type="project" value="InterPro"/>
</dbReference>
<dbReference type="CDD" id="cd00093">
    <property type="entry name" value="HTH_XRE"/>
    <property type="match status" value="1"/>
</dbReference>
<dbReference type="InterPro" id="IPR010982">
    <property type="entry name" value="Lambda_DNA-bd_dom_sf"/>
</dbReference>
<dbReference type="Gene3D" id="1.10.260.40">
    <property type="entry name" value="lambda repressor-like DNA-binding domains"/>
    <property type="match status" value="1"/>
</dbReference>
<dbReference type="PROSITE" id="PS50943">
    <property type="entry name" value="HTH_CROC1"/>
    <property type="match status" value="1"/>
</dbReference>
<evidence type="ECO:0000313" key="3">
    <source>
        <dbReference type="EMBL" id="EKC57799.1"/>
    </source>
</evidence>
<dbReference type="SMART" id="SM00530">
    <property type="entry name" value="HTH_XRE"/>
    <property type="match status" value="1"/>
</dbReference>
<evidence type="ECO:0000256" key="1">
    <source>
        <dbReference type="SAM" id="Phobius"/>
    </source>
</evidence>
<dbReference type="SUPFAM" id="SSF47413">
    <property type="entry name" value="lambda repressor-like DNA-binding domains"/>
    <property type="match status" value="1"/>
</dbReference>
<dbReference type="Pfam" id="PF01381">
    <property type="entry name" value="HTH_3"/>
    <property type="match status" value="1"/>
</dbReference>
<dbReference type="InterPro" id="IPR001387">
    <property type="entry name" value="Cro/C1-type_HTH"/>
</dbReference>
<dbReference type="AlphaFoldDB" id="K1SQV0"/>
<proteinExistence type="predicted"/>